<reference evidence="5" key="2">
    <citation type="journal article" date="2023" name="Science">
        <title>Genomic signatures of disease resistance in endangered staghorn corals.</title>
        <authorList>
            <person name="Vollmer S.V."/>
            <person name="Selwyn J.D."/>
            <person name="Despard B.A."/>
            <person name="Roesel C.L."/>
        </authorList>
    </citation>
    <scope>NUCLEOTIDE SEQUENCE</scope>
    <source>
        <strain evidence="5">K2</strain>
    </source>
</reference>
<dbReference type="SMART" id="SM00059">
    <property type="entry name" value="FN2"/>
    <property type="match status" value="1"/>
</dbReference>
<gene>
    <name evidence="5" type="ORF">P5673_012811</name>
</gene>
<protein>
    <recommendedName>
        <fullName evidence="4">Fibronectin type-II domain-containing protein</fullName>
    </recommendedName>
</protein>
<evidence type="ECO:0000313" key="5">
    <source>
        <dbReference type="EMBL" id="KAK2563807.1"/>
    </source>
</evidence>
<dbReference type="Pfam" id="PF00040">
    <property type="entry name" value="fn2"/>
    <property type="match status" value="1"/>
</dbReference>
<reference evidence="5" key="1">
    <citation type="journal article" date="2023" name="G3 (Bethesda)">
        <title>Whole genome assembly and annotation of the endangered Caribbean coral Acropora cervicornis.</title>
        <authorList>
            <person name="Selwyn J.D."/>
            <person name="Vollmer S.V."/>
        </authorList>
    </citation>
    <scope>NUCLEOTIDE SEQUENCE</scope>
    <source>
        <strain evidence="5">K2</strain>
    </source>
</reference>
<dbReference type="InterPro" id="IPR045860">
    <property type="entry name" value="Snake_toxin-like_sf"/>
</dbReference>
<dbReference type="Gene3D" id="2.10.60.10">
    <property type="entry name" value="CD59"/>
    <property type="match status" value="1"/>
</dbReference>
<feature type="disulfide bond" evidence="3">
    <location>
        <begin position="83"/>
        <end position="109"/>
    </location>
</feature>
<dbReference type="InterPro" id="IPR013806">
    <property type="entry name" value="Kringle-like"/>
</dbReference>
<dbReference type="InterPro" id="IPR036943">
    <property type="entry name" value="FN_type2_sf"/>
</dbReference>
<evidence type="ECO:0000259" key="4">
    <source>
        <dbReference type="PROSITE" id="PS51092"/>
    </source>
</evidence>
<dbReference type="SUPFAM" id="SSF57302">
    <property type="entry name" value="Snake toxin-like"/>
    <property type="match status" value="1"/>
</dbReference>
<keyword evidence="2 3" id="KW-1015">Disulfide bond</keyword>
<dbReference type="AlphaFoldDB" id="A0AAD9V7F1"/>
<dbReference type="Proteomes" id="UP001249851">
    <property type="component" value="Unassembled WGS sequence"/>
</dbReference>
<dbReference type="InterPro" id="IPR000562">
    <property type="entry name" value="FN_type2_dom"/>
</dbReference>
<evidence type="ECO:0000256" key="2">
    <source>
        <dbReference type="ARBA" id="ARBA00023157"/>
    </source>
</evidence>
<evidence type="ECO:0000256" key="3">
    <source>
        <dbReference type="PROSITE-ProRule" id="PRU00479"/>
    </source>
</evidence>
<organism evidence="5 6">
    <name type="scientific">Acropora cervicornis</name>
    <name type="common">Staghorn coral</name>
    <dbReference type="NCBI Taxonomy" id="6130"/>
    <lineage>
        <taxon>Eukaryota</taxon>
        <taxon>Metazoa</taxon>
        <taxon>Cnidaria</taxon>
        <taxon>Anthozoa</taxon>
        <taxon>Hexacorallia</taxon>
        <taxon>Scleractinia</taxon>
        <taxon>Astrocoeniina</taxon>
        <taxon>Acroporidae</taxon>
        <taxon>Acropora</taxon>
    </lineage>
</organism>
<comment type="caution">
    <text evidence="3">Lacks conserved residue(s) required for the propagation of feature annotation.</text>
</comment>
<comment type="caution">
    <text evidence="5">The sequence shown here is derived from an EMBL/GenBank/DDBJ whole genome shotgun (WGS) entry which is preliminary data.</text>
</comment>
<keyword evidence="1" id="KW-0677">Repeat</keyword>
<dbReference type="SUPFAM" id="SSF57440">
    <property type="entry name" value="Kringle-like"/>
    <property type="match status" value="1"/>
</dbReference>
<name>A0AAD9V7F1_ACRCE</name>
<dbReference type="EMBL" id="JARQWQ010000024">
    <property type="protein sequence ID" value="KAK2563807.1"/>
    <property type="molecule type" value="Genomic_DNA"/>
</dbReference>
<dbReference type="PROSITE" id="PS51092">
    <property type="entry name" value="FN2_2"/>
    <property type="match status" value="1"/>
</dbReference>
<evidence type="ECO:0000313" key="6">
    <source>
        <dbReference type="Proteomes" id="UP001249851"/>
    </source>
</evidence>
<keyword evidence="6" id="KW-1185">Reference proteome</keyword>
<proteinExistence type="predicted"/>
<accession>A0AAD9V7F1</accession>
<feature type="domain" description="Fibronectin type-II" evidence="4">
    <location>
        <begin position="78"/>
        <end position="129"/>
    </location>
</feature>
<dbReference type="Gene3D" id="2.10.10.10">
    <property type="entry name" value="Fibronectin, type II, collagen-binding"/>
    <property type="match status" value="1"/>
</dbReference>
<evidence type="ECO:0000256" key="1">
    <source>
        <dbReference type="ARBA" id="ARBA00022737"/>
    </source>
</evidence>
<sequence>MNYPRQQASPPCHVQELTSTGSYAEETHDGSWEVRRTVSVCEKGVACKQRTITNHCCRLPFYYNGTKYKLPQCFIKTITGECCIFPFKYNGIKYNSCVSPQKFPRIAWCATQHEFNRSVNGSGWGYCAGATCFECRSTISMEHCTSNLERKTCSFGVEHCITVSRQNKESAHHITRVFKKDCASKPFCSKSNLFCNELTSGEDKCTHRCCHGELCNLAIHGKGRSFSYGYYIVRTLSFVLTVRFGFS</sequence>
<dbReference type="CDD" id="cd00117">
    <property type="entry name" value="TFP"/>
    <property type="match status" value="1"/>
</dbReference>